<protein>
    <recommendedName>
        <fullName evidence="5">Phosphoesterase</fullName>
    </recommendedName>
</protein>
<name>A0A5R9ICC3_9GAMM</name>
<dbReference type="Pfam" id="PF04185">
    <property type="entry name" value="Phosphoesterase"/>
    <property type="match status" value="1"/>
</dbReference>
<accession>A0A5R9ICC3</accession>
<dbReference type="GO" id="GO:0009395">
    <property type="term" value="P:phospholipid catabolic process"/>
    <property type="evidence" value="ECO:0007669"/>
    <property type="project" value="TreeGrafter"/>
</dbReference>
<comment type="caution">
    <text evidence="3">The sequence shown here is derived from an EMBL/GenBank/DDBJ whole genome shotgun (WGS) entry which is preliminary data.</text>
</comment>
<reference evidence="3 4" key="1">
    <citation type="submission" date="2019-05" db="EMBL/GenBank/DDBJ databases">
        <title>Genome sequences of Thalassotalea litorea 1K03283.</title>
        <authorList>
            <person name="Zhang D."/>
        </authorList>
    </citation>
    <scope>NUCLEOTIDE SEQUENCE [LARGE SCALE GENOMIC DNA]</scope>
    <source>
        <strain evidence="3 4">MCCC 1K03283</strain>
    </source>
</reference>
<gene>
    <name evidence="3" type="ORF">FE810_15530</name>
</gene>
<evidence type="ECO:0008006" key="5">
    <source>
        <dbReference type="Google" id="ProtNLM"/>
    </source>
</evidence>
<dbReference type="GO" id="GO:0042578">
    <property type="term" value="F:phosphoric ester hydrolase activity"/>
    <property type="evidence" value="ECO:0007669"/>
    <property type="project" value="UniProtKB-ARBA"/>
</dbReference>
<dbReference type="InterPro" id="IPR007312">
    <property type="entry name" value="Phosphoesterase"/>
</dbReference>
<dbReference type="RefSeq" id="WP_138321320.1">
    <property type="nucleotide sequence ID" value="NZ_VCBC01000018.1"/>
</dbReference>
<dbReference type="Proteomes" id="UP000307790">
    <property type="component" value="Unassembled WGS sequence"/>
</dbReference>
<dbReference type="InterPro" id="IPR017850">
    <property type="entry name" value="Alkaline_phosphatase_core_sf"/>
</dbReference>
<dbReference type="AlphaFoldDB" id="A0A5R9ICC3"/>
<sequence length="1067" mass="119546">MPSFEEIANNLSLKDIYKNNLKYVTDLEATNLASNDHTMDFSKLSLRPGSHQKMSFRSTPGCIVKVHVQAQEWIPLDTLNRPRSGAPIQPTTSPTLDDELLGGIANPSISLLSTRPDSIPSVTPSSPHTSFLGRLPQGVLPVFPGGGLFDWRQPDLPPPINPPAKPKMPVEVLVQFQNGEVIKRQTIHSDGSTPQTMEVTGIEGHDIIDVIFINPNDIPITCPICKINIDRKVVYSKVKLSHEFLTNKITGVLKSVSPQIKMYKDVLTVRFEGEGAGIFGLPTIDEDLDIPYIDVGGHVEFGPINFRILAHGELIKELLEDFNTKVSAYINILIASPDALSNIMTIVGYSSSQSILSEVRGELAEFRYLIHEFSNNLYVAYFESSLTLKEQVENNIAGLTPAQLDLATPLIKYIVDGVLNYFPILNDPNPKDFTDVCLHAGYDSITINGSTNFLRINFEGSITIEPQLYVKLHQSTSYKKAPYGDLPWDKFKTTSITPTFNLMNKATSLDLGWLIETFAGSEIINALSSLLIEFDKLMVNYSEKLSAYVTEYLTILANRDHELYKFATTDSDIYIFTVDPKQLQVPHDPNYHRKSSPTEGISISLDPLKPIDHDISDLAIDSSLSPDESLNQINHLVFIMMENRSFDHMLGYLSHPDHGNRDDVEGLKGDTVELGGDLAGTTAVPRRGPSRTFYPNLPHNHSSIMRQINDGKMNGFASEYSRKLLKFWQNALDSEYSDPERVLRFQTPDVVDTYDWLVQNGAICDHWFSSVPAGTYPNRACYYSGITPALVNDDFEEDFGYISDLTIFDVLDHVGVDWVNYESNISFLRTYNNFRLDEVRIRPYEELMNKDSTPLPPVTFIDPNFTGFPDDTPNNDDQPPSDTKEGQEFIRDTINKIMDLPEWDSTMIVVLYDEHGGFSDHVAPPGTTESKFPPVDGNSPISLVNPNATCYGVRVPALAISPKIEPGTVNNHIFDHTSVFKTILQRFAPQFANSEIIPERVRQSRHLGELLSSKPSFLSEIEPHEEKPSNIISPLKKMSQLSAGRPDNEDFVYVLKNIGTPKRRRNK</sequence>
<evidence type="ECO:0000313" key="3">
    <source>
        <dbReference type="EMBL" id="TLU61231.1"/>
    </source>
</evidence>
<evidence type="ECO:0000256" key="2">
    <source>
        <dbReference type="SAM" id="MobiDB-lite"/>
    </source>
</evidence>
<dbReference type="EMBL" id="VCBC01000018">
    <property type="protein sequence ID" value="TLU61231.1"/>
    <property type="molecule type" value="Genomic_DNA"/>
</dbReference>
<keyword evidence="1" id="KW-0378">Hydrolase</keyword>
<evidence type="ECO:0000256" key="1">
    <source>
        <dbReference type="ARBA" id="ARBA00022801"/>
    </source>
</evidence>
<dbReference type="Gene3D" id="3.40.720.10">
    <property type="entry name" value="Alkaline Phosphatase, subunit A"/>
    <property type="match status" value="2"/>
</dbReference>
<feature type="compositionally biased region" description="Low complexity" evidence="2">
    <location>
        <begin position="869"/>
        <end position="881"/>
    </location>
</feature>
<dbReference type="PANTHER" id="PTHR31956:SF1">
    <property type="entry name" value="NON-SPECIFIC PHOSPHOLIPASE C1"/>
    <property type="match status" value="1"/>
</dbReference>
<organism evidence="3 4">
    <name type="scientific">Thalassotalea litorea</name>
    <dbReference type="NCBI Taxonomy" id="2020715"/>
    <lineage>
        <taxon>Bacteria</taxon>
        <taxon>Pseudomonadati</taxon>
        <taxon>Pseudomonadota</taxon>
        <taxon>Gammaproteobacteria</taxon>
        <taxon>Alteromonadales</taxon>
        <taxon>Colwelliaceae</taxon>
        <taxon>Thalassotalea</taxon>
    </lineage>
</organism>
<feature type="region of interest" description="Disordered" evidence="2">
    <location>
        <begin position="865"/>
        <end position="885"/>
    </location>
</feature>
<dbReference type="PANTHER" id="PTHR31956">
    <property type="entry name" value="NON-SPECIFIC PHOSPHOLIPASE C4-RELATED"/>
    <property type="match status" value="1"/>
</dbReference>
<feature type="region of interest" description="Disordered" evidence="2">
    <location>
        <begin position="81"/>
        <end position="100"/>
    </location>
</feature>
<evidence type="ECO:0000313" key="4">
    <source>
        <dbReference type="Proteomes" id="UP000307790"/>
    </source>
</evidence>
<keyword evidence="4" id="KW-1185">Reference proteome</keyword>
<dbReference type="OrthoDB" id="9770871at2"/>
<dbReference type="SUPFAM" id="SSF53649">
    <property type="entry name" value="Alkaline phosphatase-like"/>
    <property type="match status" value="1"/>
</dbReference>
<proteinExistence type="predicted"/>